<proteinExistence type="predicted"/>
<feature type="compositionally biased region" description="Pro residues" evidence="2">
    <location>
        <begin position="383"/>
        <end position="401"/>
    </location>
</feature>
<protein>
    <recommendedName>
        <fullName evidence="3">CCHC-type domain-containing protein</fullName>
    </recommendedName>
</protein>
<keyword evidence="1" id="KW-0862">Zinc</keyword>
<dbReference type="InterPro" id="IPR001878">
    <property type="entry name" value="Znf_CCHC"/>
</dbReference>
<dbReference type="InterPro" id="IPR025836">
    <property type="entry name" value="Zn_knuckle_CX2CX4HX4C"/>
</dbReference>
<dbReference type="EMBL" id="JABTTQ020000006">
    <property type="protein sequence ID" value="KAK6153100.1"/>
    <property type="molecule type" value="Genomic_DNA"/>
</dbReference>
<keyword evidence="1" id="KW-0479">Metal-binding</keyword>
<dbReference type="InterPro" id="IPR040256">
    <property type="entry name" value="At4g02000-like"/>
</dbReference>
<evidence type="ECO:0000256" key="1">
    <source>
        <dbReference type="PROSITE-ProRule" id="PRU00047"/>
    </source>
</evidence>
<organism evidence="4 5">
    <name type="scientific">Rehmannia glutinosa</name>
    <name type="common">Chinese foxglove</name>
    <dbReference type="NCBI Taxonomy" id="99300"/>
    <lineage>
        <taxon>Eukaryota</taxon>
        <taxon>Viridiplantae</taxon>
        <taxon>Streptophyta</taxon>
        <taxon>Embryophyta</taxon>
        <taxon>Tracheophyta</taxon>
        <taxon>Spermatophyta</taxon>
        <taxon>Magnoliopsida</taxon>
        <taxon>eudicotyledons</taxon>
        <taxon>Gunneridae</taxon>
        <taxon>Pentapetalae</taxon>
        <taxon>asterids</taxon>
        <taxon>lamiids</taxon>
        <taxon>Lamiales</taxon>
        <taxon>Orobanchaceae</taxon>
        <taxon>Rehmannieae</taxon>
        <taxon>Rehmannia</taxon>
    </lineage>
</organism>
<evidence type="ECO:0000313" key="4">
    <source>
        <dbReference type="EMBL" id="KAK6153100.1"/>
    </source>
</evidence>
<feature type="region of interest" description="Disordered" evidence="2">
    <location>
        <begin position="242"/>
        <end position="310"/>
    </location>
</feature>
<evidence type="ECO:0000313" key="5">
    <source>
        <dbReference type="Proteomes" id="UP001318860"/>
    </source>
</evidence>
<sequence length="471" mass="52136">MGDDLSDLYSKLNLNADENTQISADSLTTDITEDALSLVGRVLSQRIINFDSISSMFKRLWNPRHGMSCKPLGDNTVLFQFRNQVDKMKTLADSPWPFDKSLLALTEARVSQVGSKLTVTTCPFWFQLHDVPIGLMNKAFATTTGNLIGTFMNVDSDSEGSSIGRYLRIRVILDITKPLRRVIKTTLHDQEYLLPLKYERLPNFCYYCGIIGHGDRECEARILNLPEHASEPLYGAWLRASSTSNPFTSPRPQSDNPTYHPPRNSATTTHSAPPIHEQTQPQPHNHETSHETNQPTSSVAPPIPPCPPNPTPPLALVPYYPSVHNKPSPPPNLIEASHPSTISEPPPKQASLQLSVIHLPGTNPSPPPSSLQPPSHNNDPKNNPSPPPSASLTQKPPPLTPTSPFLVSVPMHLDTPGRKLARKFVRAKRKINHDGAPPPPATQQSSKRKLPPSFFFIRSEFRDSGGNNWQK</sequence>
<feature type="region of interest" description="Disordered" evidence="2">
    <location>
        <begin position="328"/>
        <end position="453"/>
    </location>
</feature>
<feature type="compositionally biased region" description="Polar residues" evidence="2">
    <location>
        <begin position="242"/>
        <end position="257"/>
    </location>
</feature>
<reference evidence="4 5" key="1">
    <citation type="journal article" date="2021" name="Comput. Struct. Biotechnol. J.">
        <title>De novo genome assembly of the potent medicinal plant Rehmannia glutinosa using nanopore technology.</title>
        <authorList>
            <person name="Ma L."/>
            <person name="Dong C."/>
            <person name="Song C."/>
            <person name="Wang X."/>
            <person name="Zheng X."/>
            <person name="Niu Y."/>
            <person name="Chen S."/>
            <person name="Feng W."/>
        </authorList>
    </citation>
    <scope>NUCLEOTIDE SEQUENCE [LARGE SCALE GENOMIC DNA]</scope>
    <source>
        <strain evidence="4">DH-2019</strain>
    </source>
</reference>
<keyword evidence="1" id="KW-0863">Zinc-finger</keyword>
<dbReference type="Pfam" id="PF14392">
    <property type="entry name" value="zf-CCHC_4"/>
    <property type="match status" value="1"/>
</dbReference>
<dbReference type="Proteomes" id="UP001318860">
    <property type="component" value="Unassembled WGS sequence"/>
</dbReference>
<dbReference type="PANTHER" id="PTHR31286">
    <property type="entry name" value="GLYCINE-RICH CELL WALL STRUCTURAL PROTEIN 1.8-LIKE"/>
    <property type="match status" value="1"/>
</dbReference>
<name>A0ABR0X3S6_REHGL</name>
<feature type="compositionally biased region" description="Low complexity" evidence="2">
    <location>
        <begin position="372"/>
        <end position="382"/>
    </location>
</feature>
<feature type="compositionally biased region" description="Basic residues" evidence="2">
    <location>
        <begin position="419"/>
        <end position="431"/>
    </location>
</feature>
<feature type="compositionally biased region" description="Polar residues" evidence="2">
    <location>
        <begin position="264"/>
        <end position="283"/>
    </location>
</feature>
<keyword evidence="5" id="KW-1185">Reference proteome</keyword>
<accession>A0ABR0X3S6</accession>
<feature type="compositionally biased region" description="Pro residues" evidence="2">
    <location>
        <begin position="301"/>
        <end position="310"/>
    </location>
</feature>
<gene>
    <name evidence="4" type="ORF">DH2020_012739</name>
</gene>
<dbReference type="PROSITE" id="PS50158">
    <property type="entry name" value="ZF_CCHC"/>
    <property type="match status" value="1"/>
</dbReference>
<dbReference type="PANTHER" id="PTHR31286:SF167">
    <property type="entry name" value="OS09G0268800 PROTEIN"/>
    <property type="match status" value="1"/>
</dbReference>
<evidence type="ECO:0000259" key="3">
    <source>
        <dbReference type="PROSITE" id="PS50158"/>
    </source>
</evidence>
<evidence type="ECO:0000256" key="2">
    <source>
        <dbReference type="SAM" id="MobiDB-lite"/>
    </source>
</evidence>
<dbReference type="Pfam" id="PF14111">
    <property type="entry name" value="DUF4283"/>
    <property type="match status" value="1"/>
</dbReference>
<comment type="caution">
    <text evidence="4">The sequence shown here is derived from an EMBL/GenBank/DDBJ whole genome shotgun (WGS) entry which is preliminary data.</text>
</comment>
<dbReference type="InterPro" id="IPR025558">
    <property type="entry name" value="DUF4283"/>
</dbReference>
<feature type="domain" description="CCHC-type" evidence="3">
    <location>
        <begin position="205"/>
        <end position="218"/>
    </location>
</feature>